<name>A0A645DAF3_9ZZZZ</name>
<sequence>MAVHWFQQNRRQIVRGQLVYSFSKEEKKKNFSYRLLEKLLLNLFSRPDFIAYPKSGYRSLALSLCAKAFGCMKFVWTASSLEEAEKLLGSADAVIFEKGSL</sequence>
<organism evidence="1">
    <name type="scientific">bioreactor metagenome</name>
    <dbReference type="NCBI Taxonomy" id="1076179"/>
    <lineage>
        <taxon>unclassified sequences</taxon>
        <taxon>metagenomes</taxon>
        <taxon>ecological metagenomes</taxon>
    </lineage>
</organism>
<protein>
    <submittedName>
        <fullName evidence="1">Uncharacterized protein</fullName>
    </submittedName>
</protein>
<dbReference type="EMBL" id="VSSQ01034362">
    <property type="protein sequence ID" value="MPM86271.1"/>
    <property type="molecule type" value="Genomic_DNA"/>
</dbReference>
<reference evidence="1" key="1">
    <citation type="submission" date="2019-08" db="EMBL/GenBank/DDBJ databases">
        <authorList>
            <person name="Kucharzyk K."/>
            <person name="Murdoch R.W."/>
            <person name="Higgins S."/>
            <person name="Loffler F."/>
        </authorList>
    </citation>
    <scope>NUCLEOTIDE SEQUENCE</scope>
</reference>
<evidence type="ECO:0000313" key="1">
    <source>
        <dbReference type="EMBL" id="MPM86271.1"/>
    </source>
</evidence>
<accession>A0A645DAF3</accession>
<dbReference type="AlphaFoldDB" id="A0A645DAF3"/>
<proteinExistence type="predicted"/>
<comment type="caution">
    <text evidence="1">The sequence shown here is derived from an EMBL/GenBank/DDBJ whole genome shotgun (WGS) entry which is preliminary data.</text>
</comment>
<gene>
    <name evidence="1" type="ORF">SDC9_133360</name>
</gene>